<reference evidence="2" key="1">
    <citation type="journal article" date="2019" name="Int. J. Syst. Evol. Microbiol.">
        <title>The Global Catalogue of Microorganisms (GCM) 10K type strain sequencing project: providing services to taxonomists for standard genome sequencing and annotation.</title>
        <authorList>
            <consortium name="The Broad Institute Genomics Platform"/>
            <consortium name="The Broad Institute Genome Sequencing Center for Infectious Disease"/>
            <person name="Wu L."/>
            <person name="Ma J."/>
        </authorList>
    </citation>
    <scope>NUCLEOTIDE SEQUENCE [LARGE SCALE GENOMIC DNA]</scope>
    <source>
        <strain evidence="2">JCM 9933</strain>
    </source>
</reference>
<sequence>MTQFVEFARFAPKDKAVGASPPRISVNVEHITAIVAHPDGGTLLRFVGSGNDERVDEEYPVVMRTLNR</sequence>
<keyword evidence="2" id="KW-1185">Reference proteome</keyword>
<evidence type="ECO:0000313" key="2">
    <source>
        <dbReference type="Proteomes" id="UP001501588"/>
    </source>
</evidence>
<organism evidence="1 2">
    <name type="scientific">Craurococcus roseus</name>
    <dbReference type="NCBI Taxonomy" id="77585"/>
    <lineage>
        <taxon>Bacteria</taxon>
        <taxon>Pseudomonadati</taxon>
        <taxon>Pseudomonadota</taxon>
        <taxon>Alphaproteobacteria</taxon>
        <taxon>Acetobacterales</taxon>
        <taxon>Acetobacteraceae</taxon>
        <taxon>Craurococcus</taxon>
    </lineage>
</organism>
<proteinExistence type="predicted"/>
<gene>
    <name evidence="1" type="ORF">GCM10009416_18280</name>
</gene>
<dbReference type="EMBL" id="BAAAFZ010000021">
    <property type="protein sequence ID" value="GAA0580252.1"/>
    <property type="molecule type" value="Genomic_DNA"/>
</dbReference>
<dbReference type="Proteomes" id="UP001501588">
    <property type="component" value="Unassembled WGS sequence"/>
</dbReference>
<evidence type="ECO:0000313" key="1">
    <source>
        <dbReference type="EMBL" id="GAA0580252.1"/>
    </source>
</evidence>
<comment type="caution">
    <text evidence="1">The sequence shown here is derived from an EMBL/GenBank/DDBJ whole genome shotgun (WGS) entry which is preliminary data.</text>
</comment>
<dbReference type="RefSeq" id="WP_343894934.1">
    <property type="nucleotide sequence ID" value="NZ_BAAAFZ010000021.1"/>
</dbReference>
<accession>A0ABP3Q5B0</accession>
<protein>
    <submittedName>
        <fullName evidence="1">Uncharacterized protein</fullName>
    </submittedName>
</protein>
<name>A0ABP3Q5B0_9PROT</name>